<dbReference type="PANTHER" id="PTHR43214">
    <property type="entry name" value="TWO-COMPONENT RESPONSE REGULATOR"/>
    <property type="match status" value="1"/>
</dbReference>
<dbReference type="Gene3D" id="3.40.50.2300">
    <property type="match status" value="1"/>
</dbReference>
<dbReference type="EMBL" id="PZJJ01000049">
    <property type="protein sequence ID" value="PTL37464.1"/>
    <property type="molecule type" value="Genomic_DNA"/>
</dbReference>
<dbReference type="InterPro" id="IPR016032">
    <property type="entry name" value="Sig_transdc_resp-reg_C-effctor"/>
</dbReference>
<dbReference type="Proteomes" id="UP000240509">
    <property type="component" value="Unassembled WGS sequence"/>
</dbReference>
<dbReference type="CDD" id="cd06170">
    <property type="entry name" value="LuxR_C_like"/>
    <property type="match status" value="1"/>
</dbReference>
<accession>A0A2T4U251</accession>
<gene>
    <name evidence="5" type="ORF">C6Y45_16305</name>
</gene>
<dbReference type="Pfam" id="PF00196">
    <property type="entry name" value="GerE"/>
    <property type="match status" value="1"/>
</dbReference>
<sequence length="237" mass="27315">MLHFLGGKAMLTQQDDTQHVLLFCFDKDFEKKLEKLQVPEHVEVKSGNSQQPVLPDNADTLFVFANNPEELLKAARERNMLDGWIAKKVVFVVPSHLLEKAINALVYEIDGVISREVFMKDPEKAVKQLSADNFMLDPNLNFQVADQIDRAQKRKLPVERLKLNESEIGTLMKKSEISILQLLLDGKNTREIAEELFYTPKTVKRYISNIIRILEKKDRTEAVVEVIRRGWVSVERN</sequence>
<dbReference type="AlphaFoldDB" id="A0A2T4U251"/>
<comment type="caution">
    <text evidence="5">The sequence shown here is derived from an EMBL/GenBank/DDBJ whole genome shotgun (WGS) entry which is preliminary data.</text>
</comment>
<evidence type="ECO:0000259" key="4">
    <source>
        <dbReference type="PROSITE" id="PS50043"/>
    </source>
</evidence>
<dbReference type="GO" id="GO:0003677">
    <property type="term" value="F:DNA binding"/>
    <property type="evidence" value="ECO:0007669"/>
    <property type="project" value="UniProtKB-KW"/>
</dbReference>
<protein>
    <recommendedName>
        <fullName evidence="4">HTH luxR-type domain-containing protein</fullName>
    </recommendedName>
</protein>
<dbReference type="PRINTS" id="PR00038">
    <property type="entry name" value="HTHLUXR"/>
</dbReference>
<name>A0A2T4U251_9BACI</name>
<keyword evidence="2" id="KW-0238">DNA-binding</keyword>
<dbReference type="InterPro" id="IPR039420">
    <property type="entry name" value="WalR-like"/>
</dbReference>
<dbReference type="InterPro" id="IPR000792">
    <property type="entry name" value="Tscrpt_reg_LuxR_C"/>
</dbReference>
<dbReference type="SUPFAM" id="SSF46894">
    <property type="entry name" value="C-terminal effector domain of the bipartite response regulators"/>
    <property type="match status" value="1"/>
</dbReference>
<proteinExistence type="predicted"/>
<dbReference type="SMART" id="SM00421">
    <property type="entry name" value="HTH_LUXR"/>
    <property type="match status" value="1"/>
</dbReference>
<evidence type="ECO:0000256" key="1">
    <source>
        <dbReference type="ARBA" id="ARBA00023015"/>
    </source>
</evidence>
<reference evidence="5 6" key="1">
    <citation type="submission" date="2018-03" db="EMBL/GenBank/DDBJ databases">
        <title>Alkalicoccus saliphilus sp. nov., isolated from a mineral pool.</title>
        <authorList>
            <person name="Zhao B."/>
        </authorList>
    </citation>
    <scope>NUCLEOTIDE SEQUENCE [LARGE SCALE GENOMIC DNA]</scope>
    <source>
        <strain evidence="5 6">6AG</strain>
    </source>
</reference>
<evidence type="ECO:0000313" key="5">
    <source>
        <dbReference type="EMBL" id="PTL37464.1"/>
    </source>
</evidence>
<evidence type="ECO:0000256" key="2">
    <source>
        <dbReference type="ARBA" id="ARBA00023125"/>
    </source>
</evidence>
<dbReference type="PROSITE" id="PS50043">
    <property type="entry name" value="HTH_LUXR_2"/>
    <property type="match status" value="1"/>
</dbReference>
<organism evidence="5 6">
    <name type="scientific">Alkalicoccus saliphilus</name>
    <dbReference type="NCBI Taxonomy" id="200989"/>
    <lineage>
        <taxon>Bacteria</taxon>
        <taxon>Bacillati</taxon>
        <taxon>Bacillota</taxon>
        <taxon>Bacilli</taxon>
        <taxon>Bacillales</taxon>
        <taxon>Bacillaceae</taxon>
        <taxon>Alkalicoccus</taxon>
    </lineage>
</organism>
<keyword evidence="6" id="KW-1185">Reference proteome</keyword>
<feature type="domain" description="HTH luxR-type" evidence="4">
    <location>
        <begin position="164"/>
        <end position="230"/>
    </location>
</feature>
<evidence type="ECO:0000313" key="6">
    <source>
        <dbReference type="Proteomes" id="UP000240509"/>
    </source>
</evidence>
<keyword evidence="1" id="KW-0805">Transcription regulation</keyword>
<keyword evidence="3" id="KW-0804">Transcription</keyword>
<dbReference type="GO" id="GO:0006355">
    <property type="term" value="P:regulation of DNA-templated transcription"/>
    <property type="evidence" value="ECO:0007669"/>
    <property type="project" value="InterPro"/>
</dbReference>
<evidence type="ECO:0000256" key="3">
    <source>
        <dbReference type="ARBA" id="ARBA00023163"/>
    </source>
</evidence>